<sequence>MYKNKLYEKYAKNVYSQNGEDGIVEELLKRLNIENGWVCEFGAWDGKHLSNTFNLIENKNFNAVFIEGDKNKYNDLLKTVKEFPKIVPIQAMVDHNDSSNSLDNLLKQTDIPNDFELLSIDIDSYDYQVWKSLKVYKPKIVIIEINSSVKVNNSEWIHTPDKYQGTGFKPTLELGIEKGYKFIMHTGNMFFIRSDLFDKLNITYDNPLENFRNEWGGGI</sequence>
<dbReference type="InterPro" id="IPR029063">
    <property type="entry name" value="SAM-dependent_MTases_sf"/>
</dbReference>
<name>A0A6C0AX09_9ZZZZ</name>
<evidence type="ECO:0000313" key="1">
    <source>
        <dbReference type="EMBL" id="QHS83801.1"/>
    </source>
</evidence>
<proteinExistence type="predicted"/>
<accession>A0A6C0AX09</accession>
<organism evidence="1">
    <name type="scientific">viral metagenome</name>
    <dbReference type="NCBI Taxonomy" id="1070528"/>
    <lineage>
        <taxon>unclassified sequences</taxon>
        <taxon>metagenomes</taxon>
        <taxon>organismal metagenomes</taxon>
    </lineage>
</organism>
<reference evidence="1" key="1">
    <citation type="journal article" date="2020" name="Nature">
        <title>Giant virus diversity and host interactions through global metagenomics.</title>
        <authorList>
            <person name="Schulz F."/>
            <person name="Roux S."/>
            <person name="Paez-Espino D."/>
            <person name="Jungbluth S."/>
            <person name="Walsh D.A."/>
            <person name="Denef V.J."/>
            <person name="McMahon K.D."/>
            <person name="Konstantinidis K.T."/>
            <person name="Eloe-Fadrosh E.A."/>
            <person name="Kyrpides N.C."/>
            <person name="Woyke T."/>
        </authorList>
    </citation>
    <scope>NUCLEOTIDE SEQUENCE</scope>
    <source>
        <strain evidence="1">GVMAG-S-ERX555961-36</strain>
    </source>
</reference>
<dbReference type="SUPFAM" id="SSF53335">
    <property type="entry name" value="S-adenosyl-L-methionine-dependent methyltransferases"/>
    <property type="match status" value="1"/>
</dbReference>
<dbReference type="AlphaFoldDB" id="A0A6C0AX09"/>
<evidence type="ECO:0008006" key="2">
    <source>
        <dbReference type="Google" id="ProtNLM"/>
    </source>
</evidence>
<protein>
    <recommendedName>
        <fullName evidence="2">Methyltransferase FkbM domain-containing protein</fullName>
    </recommendedName>
</protein>
<dbReference type="EMBL" id="MN738764">
    <property type="protein sequence ID" value="QHS83801.1"/>
    <property type="molecule type" value="Genomic_DNA"/>
</dbReference>